<feature type="domain" description="PglD N-terminal" evidence="2">
    <location>
        <begin position="4"/>
        <end position="81"/>
    </location>
</feature>
<gene>
    <name evidence="3" type="ORF">HBH26_02765</name>
</gene>
<dbReference type="InterPro" id="IPR020019">
    <property type="entry name" value="AcTrfase_PglD-like"/>
</dbReference>
<keyword evidence="4" id="KW-1185">Reference proteome</keyword>
<evidence type="ECO:0000313" key="3">
    <source>
        <dbReference type="EMBL" id="NJR77536.1"/>
    </source>
</evidence>
<dbReference type="InterPro" id="IPR011004">
    <property type="entry name" value="Trimer_LpxA-like_sf"/>
</dbReference>
<dbReference type="EMBL" id="JAAVJH010000002">
    <property type="protein sequence ID" value="NJR77536.1"/>
    <property type="molecule type" value="Genomic_DNA"/>
</dbReference>
<dbReference type="NCBIfam" id="TIGR03570">
    <property type="entry name" value="NeuD_NnaD"/>
    <property type="match status" value="1"/>
</dbReference>
<evidence type="ECO:0000256" key="1">
    <source>
        <dbReference type="ARBA" id="ARBA00007274"/>
    </source>
</evidence>
<accession>A0ABX1CK52</accession>
<name>A0ABX1CK52_9SPHN</name>
<dbReference type="InterPro" id="IPR050179">
    <property type="entry name" value="Trans_hexapeptide_repeat"/>
</dbReference>
<sequence length="213" mass="21718">MPADLVIIGAGGLAREMIWLARDCPQDWTIRAVLDDDPTLTGAIVDGVPVLGTTADAADHVDAFFHIAIGAPRVRRAVERRLGGVRQWATMRHPSAVVAGDASIGEGSLIGVGAIVSSAARIGRHVVVNMGAIVAHDADLRDFATLAPGVVIPGAVVVGAGAEIALGASMRQGTRIGDGALVGMNATVTRDVAAGAVVVGSPATEIRRLSPFE</sequence>
<dbReference type="Gene3D" id="2.160.10.10">
    <property type="entry name" value="Hexapeptide repeat proteins"/>
    <property type="match status" value="1"/>
</dbReference>
<comment type="similarity">
    <text evidence="1">Belongs to the transferase hexapeptide repeat family.</text>
</comment>
<reference evidence="3 4" key="1">
    <citation type="submission" date="2020-03" db="EMBL/GenBank/DDBJ databases">
        <authorList>
            <person name="Wang L."/>
            <person name="He N."/>
            <person name="Li Y."/>
            <person name="Fang Y."/>
            <person name="Zhang F."/>
        </authorList>
    </citation>
    <scope>NUCLEOTIDE SEQUENCE [LARGE SCALE GENOMIC DNA]</scope>
    <source>
        <strain evidence="3 4">36D10-4-7</strain>
    </source>
</reference>
<comment type="caution">
    <text evidence="3">The sequence shown here is derived from an EMBL/GenBank/DDBJ whole genome shotgun (WGS) entry which is preliminary data.</text>
</comment>
<dbReference type="Pfam" id="PF17836">
    <property type="entry name" value="PglD_N"/>
    <property type="match status" value="1"/>
</dbReference>
<proteinExistence type="inferred from homology"/>
<dbReference type="PANTHER" id="PTHR43300">
    <property type="entry name" value="ACETYLTRANSFERASE"/>
    <property type="match status" value="1"/>
</dbReference>
<dbReference type="CDD" id="cd03360">
    <property type="entry name" value="LbH_AT_putative"/>
    <property type="match status" value="1"/>
</dbReference>
<dbReference type="PANTHER" id="PTHR43300:SF7">
    <property type="entry name" value="UDP-N-ACETYLBACILLOSAMINE N-ACETYLTRANSFERASE"/>
    <property type="match status" value="1"/>
</dbReference>
<dbReference type="InterPro" id="IPR041561">
    <property type="entry name" value="PglD_N"/>
</dbReference>
<dbReference type="RefSeq" id="WP_168133093.1">
    <property type="nucleotide sequence ID" value="NZ_JAAVJH010000002.1"/>
</dbReference>
<dbReference type="Proteomes" id="UP000732399">
    <property type="component" value="Unassembled WGS sequence"/>
</dbReference>
<protein>
    <submittedName>
        <fullName evidence="3">Acetyltransferase</fullName>
    </submittedName>
</protein>
<dbReference type="Gene3D" id="3.40.50.20">
    <property type="match status" value="1"/>
</dbReference>
<organism evidence="3 4">
    <name type="scientific">Sphingomonas corticis</name>
    <dbReference type="NCBI Taxonomy" id="2722791"/>
    <lineage>
        <taxon>Bacteria</taxon>
        <taxon>Pseudomonadati</taxon>
        <taxon>Pseudomonadota</taxon>
        <taxon>Alphaproteobacteria</taxon>
        <taxon>Sphingomonadales</taxon>
        <taxon>Sphingomonadaceae</taxon>
        <taxon>Sphingomonas</taxon>
    </lineage>
</organism>
<evidence type="ECO:0000313" key="4">
    <source>
        <dbReference type="Proteomes" id="UP000732399"/>
    </source>
</evidence>
<dbReference type="SUPFAM" id="SSF51161">
    <property type="entry name" value="Trimeric LpxA-like enzymes"/>
    <property type="match status" value="1"/>
</dbReference>
<evidence type="ECO:0000259" key="2">
    <source>
        <dbReference type="Pfam" id="PF17836"/>
    </source>
</evidence>